<proteinExistence type="predicted"/>
<dbReference type="Proteomes" id="UP000516349">
    <property type="component" value="Chromosome"/>
</dbReference>
<dbReference type="KEGG" id="ebla:JGUZn3_09460"/>
<accession>A0A7H1NQW7</accession>
<evidence type="ECO:0000313" key="2">
    <source>
        <dbReference type="EMBL" id="QNT78177.1"/>
    </source>
</evidence>
<evidence type="ECO:0000256" key="1">
    <source>
        <dbReference type="SAM" id="Phobius"/>
    </source>
</evidence>
<dbReference type="InterPro" id="IPR016410">
    <property type="entry name" value="Phage_imm"/>
</dbReference>
<feature type="transmembrane region" description="Helical" evidence="1">
    <location>
        <begin position="6"/>
        <end position="30"/>
    </location>
</feature>
<reference evidence="2 3" key="1">
    <citation type="submission" date="2020-08" db="EMBL/GenBank/DDBJ databases">
        <title>Complete genome sequence of Entomobacter blattae G55GP.</title>
        <authorList>
            <person name="Poehlein A."/>
            <person name="Guzman J."/>
            <person name="Daniel R."/>
            <person name="Vilcinskas A."/>
        </authorList>
    </citation>
    <scope>NUCLEOTIDE SEQUENCE [LARGE SCALE GENOMIC DNA]</scope>
    <source>
        <strain evidence="2 3">G55GP</strain>
    </source>
</reference>
<evidence type="ECO:0000313" key="3">
    <source>
        <dbReference type="Proteomes" id="UP000516349"/>
    </source>
</evidence>
<gene>
    <name evidence="2" type="ORF">JGUZn3_09460</name>
</gene>
<keyword evidence="3" id="KW-1185">Reference proteome</keyword>
<keyword evidence="1" id="KW-0812">Transmembrane</keyword>
<keyword evidence="1" id="KW-0472">Membrane</keyword>
<dbReference type="RefSeq" id="WP_203414522.1">
    <property type="nucleotide sequence ID" value="NZ_CP060244.1"/>
</dbReference>
<sequence length="92" mass="10348">MITHDNILFLLILFVLFLMGCIAYFVPSLIAWYKKRPNLKNIFLLNLLSGWTTLGWILALIWALSDVNKVIIVNNGKGPSSPSEGKGKIIDM</sequence>
<protein>
    <submittedName>
        <fullName evidence="2">Superinfection immunity protein</fullName>
    </submittedName>
</protein>
<keyword evidence="1" id="KW-1133">Transmembrane helix</keyword>
<dbReference type="EMBL" id="CP060244">
    <property type="protein sequence ID" value="QNT78177.1"/>
    <property type="molecule type" value="Genomic_DNA"/>
</dbReference>
<organism evidence="2 3">
    <name type="scientific">Entomobacter blattae</name>
    <dbReference type="NCBI Taxonomy" id="2762277"/>
    <lineage>
        <taxon>Bacteria</taxon>
        <taxon>Pseudomonadati</taxon>
        <taxon>Pseudomonadota</taxon>
        <taxon>Alphaproteobacteria</taxon>
        <taxon>Acetobacterales</taxon>
        <taxon>Acetobacteraceae</taxon>
        <taxon>Entomobacter</taxon>
    </lineage>
</organism>
<name>A0A7H1NQW7_9PROT</name>
<dbReference type="Pfam" id="PF14373">
    <property type="entry name" value="Imm_superinfect"/>
    <property type="match status" value="1"/>
</dbReference>
<feature type="transmembrane region" description="Helical" evidence="1">
    <location>
        <begin position="42"/>
        <end position="64"/>
    </location>
</feature>
<dbReference type="AlphaFoldDB" id="A0A7H1NQW7"/>